<organism evidence="2 3">
    <name type="scientific">Limnoglobus roseus</name>
    <dbReference type="NCBI Taxonomy" id="2598579"/>
    <lineage>
        <taxon>Bacteria</taxon>
        <taxon>Pseudomonadati</taxon>
        <taxon>Planctomycetota</taxon>
        <taxon>Planctomycetia</taxon>
        <taxon>Gemmatales</taxon>
        <taxon>Gemmataceae</taxon>
        <taxon>Limnoglobus</taxon>
    </lineage>
</organism>
<evidence type="ECO:0000256" key="1">
    <source>
        <dbReference type="SAM" id="SignalP"/>
    </source>
</evidence>
<dbReference type="EMBL" id="CP042425">
    <property type="protein sequence ID" value="QEL15407.1"/>
    <property type="molecule type" value="Genomic_DNA"/>
</dbReference>
<name>A0A5C1AB11_9BACT</name>
<keyword evidence="3" id="KW-1185">Reference proteome</keyword>
<accession>A0A5C1AB11</accession>
<proteinExistence type="predicted"/>
<sequence>MVKFFAAVAVAALAGSTAFAGGTAISNFQKAFEIAAKDPPPAQLINSRMETKSNGTQVFGFYFYDTKTKKIFEREVSLDTNRVVKDTTKKDDDKEQEKVSKDMLDLLEKKATGKSKLPEGRLMEIAAKLLKDTTIEEMKYEKIGDDLVMTFGDVQINAETGKVIPKK</sequence>
<evidence type="ECO:0008006" key="4">
    <source>
        <dbReference type="Google" id="ProtNLM"/>
    </source>
</evidence>
<gene>
    <name evidence="2" type="ORF">PX52LOC_02326</name>
</gene>
<feature type="chain" id="PRO_5023073255" description="PepSY domain-containing protein" evidence="1">
    <location>
        <begin position="21"/>
        <end position="167"/>
    </location>
</feature>
<feature type="signal peptide" evidence="1">
    <location>
        <begin position="1"/>
        <end position="20"/>
    </location>
</feature>
<reference evidence="3" key="1">
    <citation type="submission" date="2019-08" db="EMBL/GenBank/DDBJ databases">
        <title>Limnoglobus roseus gen. nov., sp. nov., a novel freshwater planctomycete with a giant genome from the family Gemmataceae.</title>
        <authorList>
            <person name="Kulichevskaya I.S."/>
            <person name="Naumoff D.G."/>
            <person name="Miroshnikov K."/>
            <person name="Ivanova A."/>
            <person name="Philippov D.A."/>
            <person name="Hakobyan A."/>
            <person name="Rijpstra I.C."/>
            <person name="Sinninghe Damste J.S."/>
            <person name="Liesack W."/>
            <person name="Dedysh S.N."/>
        </authorList>
    </citation>
    <scope>NUCLEOTIDE SEQUENCE [LARGE SCALE GENOMIC DNA]</scope>
    <source>
        <strain evidence="3">PX52</strain>
    </source>
</reference>
<dbReference type="KEGG" id="lrs:PX52LOC_02326"/>
<protein>
    <recommendedName>
        <fullName evidence="4">PepSY domain-containing protein</fullName>
    </recommendedName>
</protein>
<dbReference type="RefSeq" id="WP_149110227.1">
    <property type="nucleotide sequence ID" value="NZ_CP042425.1"/>
</dbReference>
<evidence type="ECO:0000313" key="2">
    <source>
        <dbReference type="EMBL" id="QEL15407.1"/>
    </source>
</evidence>
<evidence type="ECO:0000313" key="3">
    <source>
        <dbReference type="Proteomes" id="UP000324974"/>
    </source>
</evidence>
<keyword evidence="1" id="KW-0732">Signal</keyword>
<dbReference type="Proteomes" id="UP000324974">
    <property type="component" value="Chromosome"/>
</dbReference>
<dbReference type="AlphaFoldDB" id="A0A5C1AB11"/>